<accession>A0ACC1PR28</accession>
<gene>
    <name evidence="1" type="ORF">NUW58_g477</name>
</gene>
<keyword evidence="2" id="KW-1185">Reference proteome</keyword>
<proteinExistence type="predicted"/>
<evidence type="ECO:0000313" key="2">
    <source>
        <dbReference type="Proteomes" id="UP001143856"/>
    </source>
</evidence>
<name>A0ACC1PR28_9PEZI</name>
<dbReference type="EMBL" id="JAPDGR010000041">
    <property type="protein sequence ID" value="KAJ2997947.1"/>
    <property type="molecule type" value="Genomic_DNA"/>
</dbReference>
<dbReference type="Proteomes" id="UP001143856">
    <property type="component" value="Unassembled WGS sequence"/>
</dbReference>
<sequence>MGTPNNAQTAHDEPLAAPFRIDCSIGDLETCLGNLPASVLIQNGTIRPMKDLPSFLRLDLETLLIDRIYDYLWFARGRSAHARSLHQYPLLRRQIVITEIPSHHLISDYSVIFIKPLPSYLLLHEFWADHLSDPALHSAACGFLLSYTWLISYRSDFDIAKECRLLPENLTWNAWKSFAASFIDHLDASGSQLLSKRYNYGELRMSRVNYIYKFIPSLWFDGKPFRGFMPTSMWNGSFVQRNTARLLGLFVFFSLVLSAMQVGLATSQLQDDVNFVWAAYGFAIASLFVVLLSAGISLVLLIWNIIYNIVLPWRLGLQEMRRAY</sequence>
<protein>
    <submittedName>
        <fullName evidence="1">Uncharacterized protein</fullName>
    </submittedName>
</protein>
<comment type="caution">
    <text evidence="1">The sequence shown here is derived from an EMBL/GenBank/DDBJ whole genome shotgun (WGS) entry which is preliminary data.</text>
</comment>
<evidence type="ECO:0000313" key="1">
    <source>
        <dbReference type="EMBL" id="KAJ2997947.1"/>
    </source>
</evidence>
<organism evidence="1 2">
    <name type="scientific">Xylaria curta</name>
    <dbReference type="NCBI Taxonomy" id="42375"/>
    <lineage>
        <taxon>Eukaryota</taxon>
        <taxon>Fungi</taxon>
        <taxon>Dikarya</taxon>
        <taxon>Ascomycota</taxon>
        <taxon>Pezizomycotina</taxon>
        <taxon>Sordariomycetes</taxon>
        <taxon>Xylariomycetidae</taxon>
        <taxon>Xylariales</taxon>
        <taxon>Xylariaceae</taxon>
        <taxon>Xylaria</taxon>
    </lineage>
</organism>
<reference evidence="1" key="1">
    <citation type="submission" date="2022-10" db="EMBL/GenBank/DDBJ databases">
        <title>Genome Sequence of Xylaria curta.</title>
        <authorList>
            <person name="Buettner E."/>
        </authorList>
    </citation>
    <scope>NUCLEOTIDE SEQUENCE</scope>
    <source>
        <strain evidence="1">Babe10</strain>
    </source>
</reference>